<dbReference type="Gene3D" id="2.60.40.1970">
    <property type="entry name" value="YEATS domain"/>
    <property type="match status" value="1"/>
</dbReference>
<dbReference type="GO" id="GO:0005634">
    <property type="term" value="C:nucleus"/>
    <property type="evidence" value="ECO:0007669"/>
    <property type="project" value="UniProtKB-SubCell"/>
</dbReference>
<dbReference type="GO" id="GO:0006355">
    <property type="term" value="P:regulation of DNA-templated transcription"/>
    <property type="evidence" value="ECO:0007669"/>
    <property type="project" value="InterPro"/>
</dbReference>
<dbReference type="EMBL" id="JANBUY010000062">
    <property type="protein sequence ID" value="KAJ2865348.1"/>
    <property type="molecule type" value="Genomic_DNA"/>
</dbReference>
<feature type="compositionally biased region" description="Low complexity" evidence="3">
    <location>
        <begin position="177"/>
        <end position="194"/>
    </location>
</feature>
<comment type="subcellular location">
    <subcellularLocation>
        <location evidence="2">Nucleus</location>
    </subcellularLocation>
</comment>
<evidence type="ECO:0000256" key="3">
    <source>
        <dbReference type="SAM" id="MobiDB-lite"/>
    </source>
</evidence>
<feature type="compositionally biased region" description="Basic and acidic residues" evidence="3">
    <location>
        <begin position="266"/>
        <end position="276"/>
    </location>
</feature>
<feature type="compositionally biased region" description="Low complexity" evidence="3">
    <location>
        <begin position="279"/>
        <end position="291"/>
    </location>
</feature>
<sequence length="659" mass="71194">MGAESEVTLAVHTQHQQTGRYVQADGVEYSLRTWSCTVQEGRPKATSAHQLPYVKKVEFILHETFENPHRVVSHPPFKVEEEGWGEFDLVIMVHFVNCPEPYKIVHDLNFHSGESYRKSYDLFIPNPSPGFLALFNKHTTVSRKTIPARATKARKGPPRDSSGLAKSSRPAHHSRGYDSSSSRLSDSVSDSMGSDSEDDGLDSRSSHSRSSKARSVSSVSAASVGSSHRGSGKGHSRVVDPGKRPMQALKHVPLPEVSPGQGTGGNEHRLSEDSRHQRLTASASKSLTTASGIAKPERDAHSNLPLPRKKREPVPNSGIRRPPNSSAADAVARQRRSPTQVTRPSGASDKSVSPGNRAERPLAPGSSGVKRRLTDALEGANNRRHTLGNADPLAASSLAASIASVKVPKKKTGISNGSNGLEKRNESGYEKRNEGAPPPSKRPRMPVAPARNSSLKSDTDDRGESRPPPAVSLSSRDAFVRERERNRMLEMQRESGIIAPSAARPLKPVTALTRGPRPTATAPSAPKNGRPGVSSAKNEVVPSKSAPKTVSPASSEGRQCDHSPGSAPSAQPKRAGPADTTRKMERIMARAGSLNDRRLVGFLELLHKLRVEQDPDRAELITEEAVDQVENDGEYACNLSALNPEAIDKLWAFVREVRA</sequence>
<feature type="compositionally biased region" description="Low complexity" evidence="3">
    <location>
        <begin position="393"/>
        <end position="404"/>
    </location>
</feature>
<feature type="domain" description="YEATS" evidence="4">
    <location>
        <begin position="1"/>
        <end position="138"/>
    </location>
</feature>
<gene>
    <name evidence="5" type="primary">tfg3</name>
    <name evidence="5" type="ORF">GGH94_002301</name>
</gene>
<feature type="compositionally biased region" description="Polar residues" evidence="3">
    <location>
        <begin position="337"/>
        <end position="354"/>
    </location>
</feature>
<accession>A0A9W8ILF7</accession>
<dbReference type="Proteomes" id="UP001140074">
    <property type="component" value="Unassembled WGS sequence"/>
</dbReference>
<feature type="compositionally biased region" description="Basic and acidic residues" evidence="3">
    <location>
        <begin position="478"/>
        <end position="493"/>
    </location>
</feature>
<dbReference type="InterPro" id="IPR005033">
    <property type="entry name" value="YEATS"/>
</dbReference>
<dbReference type="Pfam" id="PF03366">
    <property type="entry name" value="YEATS"/>
    <property type="match status" value="1"/>
</dbReference>
<feature type="compositionally biased region" description="Low complexity" evidence="3">
    <location>
        <begin position="213"/>
        <end position="229"/>
    </location>
</feature>
<feature type="compositionally biased region" description="Polar residues" evidence="3">
    <location>
        <begin position="546"/>
        <end position="557"/>
    </location>
</feature>
<organism evidence="5 6">
    <name type="scientific">Coemansia aciculifera</name>
    <dbReference type="NCBI Taxonomy" id="417176"/>
    <lineage>
        <taxon>Eukaryota</taxon>
        <taxon>Fungi</taxon>
        <taxon>Fungi incertae sedis</taxon>
        <taxon>Zoopagomycota</taxon>
        <taxon>Kickxellomycotina</taxon>
        <taxon>Kickxellomycetes</taxon>
        <taxon>Kickxellales</taxon>
        <taxon>Kickxellaceae</taxon>
        <taxon>Coemansia</taxon>
    </lineage>
</organism>
<dbReference type="InterPro" id="IPR055129">
    <property type="entry name" value="YEATS_dom"/>
</dbReference>
<keyword evidence="1 2" id="KW-0539">Nucleus</keyword>
<reference evidence="5" key="1">
    <citation type="submission" date="2022-07" db="EMBL/GenBank/DDBJ databases">
        <title>Phylogenomic reconstructions and comparative analyses of Kickxellomycotina fungi.</title>
        <authorList>
            <person name="Reynolds N.K."/>
            <person name="Stajich J.E."/>
            <person name="Barry K."/>
            <person name="Grigoriev I.V."/>
            <person name="Crous P."/>
            <person name="Smith M.E."/>
        </authorList>
    </citation>
    <scope>NUCLEOTIDE SEQUENCE</scope>
    <source>
        <strain evidence="5">RSA 476</strain>
    </source>
</reference>
<dbReference type="GO" id="GO:0000785">
    <property type="term" value="C:chromatin"/>
    <property type="evidence" value="ECO:0007669"/>
    <property type="project" value="UniProtKB-ARBA"/>
</dbReference>
<dbReference type="PANTHER" id="PTHR23195">
    <property type="entry name" value="YEATS DOMAIN"/>
    <property type="match status" value="1"/>
</dbReference>
<protein>
    <submittedName>
        <fullName evidence="5">Transcription factor TFIIF complex subunit Tfg3</fullName>
    </submittedName>
</protein>
<dbReference type="PROSITE" id="PS51037">
    <property type="entry name" value="YEATS"/>
    <property type="match status" value="1"/>
</dbReference>
<evidence type="ECO:0000313" key="5">
    <source>
        <dbReference type="EMBL" id="KAJ2865348.1"/>
    </source>
</evidence>
<evidence type="ECO:0000259" key="4">
    <source>
        <dbReference type="PROSITE" id="PS51037"/>
    </source>
</evidence>
<evidence type="ECO:0000256" key="1">
    <source>
        <dbReference type="ARBA" id="ARBA00023242"/>
    </source>
</evidence>
<keyword evidence="6" id="KW-1185">Reference proteome</keyword>
<feature type="region of interest" description="Disordered" evidence="3">
    <location>
        <begin position="143"/>
        <end position="580"/>
    </location>
</feature>
<feature type="compositionally biased region" description="Basic and acidic residues" evidence="3">
    <location>
        <begin position="421"/>
        <end position="434"/>
    </location>
</feature>
<comment type="caution">
    <text evidence="5">The sequence shown here is derived from an EMBL/GenBank/DDBJ whole genome shotgun (WGS) entry which is preliminary data.</text>
</comment>
<evidence type="ECO:0000313" key="6">
    <source>
        <dbReference type="Proteomes" id="UP001140074"/>
    </source>
</evidence>
<dbReference type="AlphaFoldDB" id="A0A9W8ILF7"/>
<dbReference type="InterPro" id="IPR038704">
    <property type="entry name" value="YEAST_sf"/>
</dbReference>
<evidence type="ECO:0000256" key="2">
    <source>
        <dbReference type="PROSITE-ProRule" id="PRU00376"/>
    </source>
</evidence>
<proteinExistence type="predicted"/>
<name>A0A9W8ILF7_9FUNG</name>